<protein>
    <submittedName>
        <fullName evidence="1">Uncharacterized protein</fullName>
    </submittedName>
</protein>
<proteinExistence type="predicted"/>
<sequence>MNTYQKHQQILLAVFKFLSEHPDAMYTQKEMTRKLKILGVQVSTGQFNKAVKENQIGKKSLIDICRGLEKILALEFNMAYEPEKDTFKENVDPNWKKIIIGKHETPEPQQHPNLSDDPNTANFLLQKGRMTVTEKADFMSTAQKEVILVGVRLRQFCSYFNKRSDAEFKNRIARILERGVDINCYLLDPDCHAARFYLEDRGESLVDEKNGDQVILEVIRDLKIISREFTDKGYKGQLNIYKYRHIPHNYFMAVDGDTPQGKIAGSHYLYGVMRSKAPVFAFERRTDEDLFALYWKSLQSVCSGARQIEV</sequence>
<evidence type="ECO:0000313" key="1">
    <source>
        <dbReference type="EMBL" id="PHN03238.1"/>
    </source>
</evidence>
<reference evidence="1 2" key="1">
    <citation type="submission" date="2017-10" db="EMBL/GenBank/DDBJ databases">
        <title>The draft genome sequence of Lewinella nigricans NBRC 102662.</title>
        <authorList>
            <person name="Wang K."/>
        </authorList>
    </citation>
    <scope>NUCLEOTIDE SEQUENCE [LARGE SCALE GENOMIC DNA]</scope>
    <source>
        <strain evidence="1 2">NBRC 102662</strain>
    </source>
</reference>
<evidence type="ECO:0000313" key="2">
    <source>
        <dbReference type="Proteomes" id="UP000223913"/>
    </source>
</evidence>
<accession>A0A2D0N4C4</accession>
<comment type="caution">
    <text evidence="1">The sequence shown here is derived from an EMBL/GenBank/DDBJ whole genome shotgun (WGS) entry which is preliminary data.</text>
</comment>
<dbReference type="AlphaFoldDB" id="A0A2D0N4C4"/>
<name>A0A2D0N4C4_FLAN2</name>
<organism evidence="1 2">
    <name type="scientific">Flavilitoribacter nigricans (strain ATCC 23147 / DSM 23189 / NBRC 102662 / NCIMB 1420 / SS-2)</name>
    <name type="common">Lewinella nigricans</name>
    <dbReference type="NCBI Taxonomy" id="1122177"/>
    <lineage>
        <taxon>Bacteria</taxon>
        <taxon>Pseudomonadati</taxon>
        <taxon>Bacteroidota</taxon>
        <taxon>Saprospiria</taxon>
        <taxon>Saprospirales</taxon>
        <taxon>Lewinellaceae</taxon>
        <taxon>Flavilitoribacter</taxon>
    </lineage>
</organism>
<dbReference type="RefSeq" id="WP_099153366.1">
    <property type="nucleotide sequence ID" value="NZ_PDUD01000033.1"/>
</dbReference>
<dbReference type="Proteomes" id="UP000223913">
    <property type="component" value="Unassembled WGS sequence"/>
</dbReference>
<keyword evidence="2" id="KW-1185">Reference proteome</keyword>
<gene>
    <name evidence="1" type="ORF">CRP01_27985</name>
</gene>
<dbReference type="OrthoDB" id="1493506at2"/>
<dbReference type="EMBL" id="PDUD01000033">
    <property type="protein sequence ID" value="PHN03238.1"/>
    <property type="molecule type" value="Genomic_DNA"/>
</dbReference>